<dbReference type="AlphaFoldDB" id="A0A1H8TVC4"/>
<sequence>MNIQSLAPWTHSEPAQWQRERDPFMTLQQQMNRLFDDAFRGVGGSAAARGVWPAVDVTDNGDHLRVDAEVPGLNEDDLEVTLKDGVLTLSGERQTENADADKRITERFMGRFVRQIPLGFEVDEDNVKASFDNGELTITLPKTNGDGAKRIEIGKAS</sequence>
<dbReference type="CDD" id="cd06464">
    <property type="entry name" value="ACD_sHsps-like"/>
    <property type="match status" value="1"/>
</dbReference>
<name>A0A1H8TVC4_9RHOB</name>
<proteinExistence type="inferred from homology"/>
<keyword evidence="4" id="KW-0346">Stress response</keyword>
<dbReference type="InterPro" id="IPR008978">
    <property type="entry name" value="HSP20-like_chaperone"/>
</dbReference>
<dbReference type="InterPro" id="IPR031107">
    <property type="entry name" value="Small_HSP"/>
</dbReference>
<dbReference type="RefSeq" id="WP_093119264.1">
    <property type="nucleotide sequence ID" value="NZ_FODS01000017.1"/>
</dbReference>
<feature type="domain" description="SHSP" evidence="3">
    <location>
        <begin position="46"/>
        <end position="156"/>
    </location>
</feature>
<dbReference type="STRING" id="569882.SAMN04490248_11713"/>
<evidence type="ECO:0000259" key="3">
    <source>
        <dbReference type="PROSITE" id="PS01031"/>
    </source>
</evidence>
<dbReference type="PROSITE" id="PS01031">
    <property type="entry name" value="SHSP"/>
    <property type="match status" value="1"/>
</dbReference>
<accession>A0A1H8TVC4</accession>
<dbReference type="PANTHER" id="PTHR11527">
    <property type="entry name" value="HEAT-SHOCK PROTEIN 20 FAMILY MEMBER"/>
    <property type="match status" value="1"/>
</dbReference>
<dbReference type="Gene3D" id="2.60.40.790">
    <property type="match status" value="1"/>
</dbReference>
<protein>
    <submittedName>
        <fullName evidence="4">Heat shock protein Hsp20</fullName>
    </submittedName>
</protein>
<comment type="similarity">
    <text evidence="1 2">Belongs to the small heat shock protein (HSP20) family.</text>
</comment>
<dbReference type="InterPro" id="IPR002068">
    <property type="entry name" value="A-crystallin/Hsp20_dom"/>
</dbReference>
<dbReference type="SUPFAM" id="SSF49764">
    <property type="entry name" value="HSP20-like chaperones"/>
    <property type="match status" value="1"/>
</dbReference>
<reference evidence="4 5" key="1">
    <citation type="submission" date="2016-10" db="EMBL/GenBank/DDBJ databases">
        <authorList>
            <person name="de Groot N.N."/>
        </authorList>
    </citation>
    <scope>NUCLEOTIDE SEQUENCE [LARGE SCALE GENOMIC DNA]</scope>
    <source>
        <strain evidence="4 5">DSM 27842</strain>
    </source>
</reference>
<dbReference type="Pfam" id="PF00011">
    <property type="entry name" value="HSP20"/>
    <property type="match status" value="1"/>
</dbReference>
<evidence type="ECO:0000256" key="1">
    <source>
        <dbReference type="PROSITE-ProRule" id="PRU00285"/>
    </source>
</evidence>
<gene>
    <name evidence="4" type="ORF">SAMN04490248_11713</name>
</gene>
<evidence type="ECO:0000313" key="4">
    <source>
        <dbReference type="EMBL" id="SEO94949.1"/>
    </source>
</evidence>
<dbReference type="EMBL" id="FODS01000017">
    <property type="protein sequence ID" value="SEO94949.1"/>
    <property type="molecule type" value="Genomic_DNA"/>
</dbReference>
<keyword evidence="5" id="KW-1185">Reference proteome</keyword>
<evidence type="ECO:0000256" key="2">
    <source>
        <dbReference type="RuleBase" id="RU003616"/>
    </source>
</evidence>
<organism evidence="4 5">
    <name type="scientific">Salinihabitans flavidus</name>
    <dbReference type="NCBI Taxonomy" id="569882"/>
    <lineage>
        <taxon>Bacteria</taxon>
        <taxon>Pseudomonadati</taxon>
        <taxon>Pseudomonadota</taxon>
        <taxon>Alphaproteobacteria</taxon>
        <taxon>Rhodobacterales</taxon>
        <taxon>Roseobacteraceae</taxon>
        <taxon>Salinihabitans</taxon>
    </lineage>
</organism>
<dbReference type="Proteomes" id="UP000198893">
    <property type="component" value="Unassembled WGS sequence"/>
</dbReference>
<dbReference type="OrthoDB" id="9808910at2"/>
<evidence type="ECO:0000313" key="5">
    <source>
        <dbReference type="Proteomes" id="UP000198893"/>
    </source>
</evidence>